<accession>A0AAW9TXZ7</accession>
<dbReference type="EMBL" id="WISR01000231">
    <property type="protein sequence ID" value="MQW36622.1"/>
    <property type="molecule type" value="Genomic_DNA"/>
</dbReference>
<dbReference type="Proteomes" id="UP000429484">
    <property type="component" value="Unassembled WGS sequence"/>
</dbReference>
<dbReference type="AlphaFoldDB" id="A0AAW9TXZ7"/>
<gene>
    <name evidence="1" type="ORF">GHK53_28550</name>
</gene>
<proteinExistence type="predicted"/>
<evidence type="ECO:0000313" key="2">
    <source>
        <dbReference type="Proteomes" id="UP000429484"/>
    </source>
</evidence>
<sequence>MSVGDIDTRFCSIDKPFLTLNRDEPTPIRYDRAYSYLRLRTGKKIRWQAQPQGRLLSGIAANEARAIH</sequence>
<protein>
    <submittedName>
        <fullName evidence="1">Uncharacterized protein</fullName>
    </submittedName>
</protein>
<dbReference type="RefSeq" id="WP_127510538.1">
    <property type="nucleotide sequence ID" value="NZ_BJNJ01000086.1"/>
</dbReference>
<organism evidence="1 2">
    <name type="scientific">Rhizobium meliloti</name>
    <name type="common">Ensifer meliloti</name>
    <name type="synonym">Sinorhizobium meliloti</name>
    <dbReference type="NCBI Taxonomy" id="382"/>
    <lineage>
        <taxon>Bacteria</taxon>
        <taxon>Pseudomonadati</taxon>
        <taxon>Pseudomonadota</taxon>
        <taxon>Alphaproteobacteria</taxon>
        <taxon>Hyphomicrobiales</taxon>
        <taxon>Rhizobiaceae</taxon>
        <taxon>Sinorhizobium/Ensifer group</taxon>
        <taxon>Sinorhizobium</taxon>
    </lineage>
</organism>
<name>A0AAW9TXZ7_RHIML</name>
<evidence type="ECO:0000313" key="1">
    <source>
        <dbReference type="EMBL" id="MQW36622.1"/>
    </source>
</evidence>
<reference evidence="1 2" key="1">
    <citation type="journal article" date="2013" name="Genome Biol.">
        <title>Comparative genomics of the core and accessory genomes of 48 Sinorhizobium strains comprising five genospecies.</title>
        <authorList>
            <person name="Sugawara M."/>
            <person name="Epstein B."/>
            <person name="Badgley B.D."/>
            <person name="Unno T."/>
            <person name="Xu L."/>
            <person name="Reese J."/>
            <person name="Gyaneshwar P."/>
            <person name="Denny R."/>
            <person name="Mudge J."/>
            <person name="Bharti A.K."/>
            <person name="Farmer A.D."/>
            <person name="May G.D."/>
            <person name="Woodward J.E."/>
            <person name="Medigue C."/>
            <person name="Vallenet D."/>
            <person name="Lajus A."/>
            <person name="Rouy Z."/>
            <person name="Martinez-Vaz B."/>
            <person name="Tiffin P."/>
            <person name="Young N.D."/>
            <person name="Sadowsky M.J."/>
        </authorList>
    </citation>
    <scope>NUCLEOTIDE SEQUENCE [LARGE SCALE GENOMIC DNA]</scope>
    <source>
        <strain evidence="1 2">N6B1</strain>
    </source>
</reference>
<comment type="caution">
    <text evidence="1">The sequence shown here is derived from an EMBL/GenBank/DDBJ whole genome shotgun (WGS) entry which is preliminary data.</text>
</comment>